<dbReference type="HAMAP" id="MF_01539">
    <property type="entry name" value="TmcAL"/>
    <property type="match status" value="1"/>
</dbReference>
<dbReference type="PANTHER" id="PTHR37825:SF1">
    <property type="entry name" value="TRNA(MET) CYTIDINE ACETATE LIGASE"/>
    <property type="match status" value="1"/>
</dbReference>
<dbReference type="Proteomes" id="UP001213680">
    <property type="component" value="Chromosome"/>
</dbReference>
<comment type="caution">
    <text evidence="3">Lacks conserved residue(s) required for the propagation of feature annotation.</text>
</comment>
<feature type="binding site" evidence="3">
    <location>
        <position position="181"/>
    </location>
    <ligand>
        <name>ATP</name>
        <dbReference type="ChEBI" id="CHEBI:30616"/>
    </ligand>
</feature>
<comment type="similarity">
    <text evidence="3">Belongs to the TmcAL family.</text>
</comment>
<dbReference type="RefSeq" id="WP_274357422.1">
    <property type="nucleotide sequence ID" value="NZ_CP118099.1"/>
</dbReference>
<name>A0ABY7X1B7_9BACL</name>
<dbReference type="InterPro" id="IPR008513">
    <property type="entry name" value="tRNA(Met)_cyd_acetate_ligase"/>
</dbReference>
<keyword evidence="5" id="KW-1185">Reference proteome</keyword>
<keyword evidence="3" id="KW-0067">ATP-binding</keyword>
<dbReference type="Gene3D" id="3.40.50.620">
    <property type="entry name" value="HUPs"/>
    <property type="match status" value="1"/>
</dbReference>
<comment type="subcellular location">
    <subcellularLocation>
        <location evidence="3">Cytoplasm</location>
    </subcellularLocation>
</comment>
<keyword evidence="3" id="KW-0694">RNA-binding</keyword>
<organism evidence="4 5">
    <name type="scientific">Exiguobacterium marinum</name>
    <dbReference type="NCBI Taxonomy" id="273528"/>
    <lineage>
        <taxon>Bacteria</taxon>
        <taxon>Bacillati</taxon>
        <taxon>Bacillota</taxon>
        <taxon>Bacilli</taxon>
        <taxon>Bacillales</taxon>
        <taxon>Bacillales Family XII. Incertae Sedis</taxon>
        <taxon>Exiguobacterium</taxon>
    </lineage>
</organism>
<feature type="binding site" evidence="3">
    <location>
        <position position="102"/>
    </location>
    <ligand>
        <name>ATP</name>
        <dbReference type="ChEBI" id="CHEBI:30616"/>
    </ligand>
</feature>
<keyword evidence="2 3" id="KW-0819">tRNA processing</keyword>
<proteinExistence type="inferred from homology"/>
<comment type="function">
    <text evidence="3">Catalyzes the formation of N(4)-acetylcytidine (ac(4)C) at the wobble position of elongator tRNA(Met), using acetate and ATP as substrates. First activates an acetate ion to form acetyladenylate (Ac-AMP) and then transfers the acetyl group to tRNA to form ac(4)C34.</text>
</comment>
<keyword evidence="1 3" id="KW-0436">Ligase</keyword>
<keyword evidence="3" id="KW-0963">Cytoplasm</keyword>
<sequence length="376" mass="42402">MQKTAIIAEYNPFHNGHYYQAQTARQETGADIMIAIMSAQFTQRGEPASFDKWKRAKAAVESGAIDLVIELPTRYGVQRADRFATAAVSIAEQLGCQTLSFGSESGDVDAILHAARADVEEMPIYKKELRQALQAGHSSAQASSRAFQTVYPTFDLTRPNNILAYHYAKAAKTIQLHTVKRLGADYHDPSLADVMSATGIRAHYLDSGEVRAVPKATEAMFRTQSMTHWELYWPVLQYKLRTLPLTTLTELVGIDESLAPRLIRAGLETSFDQALTAVSTRRYTRTAIQRAFVSVLLHWLKEEVPTLFDDVPYVRPLAFNEIGRLALRDVKQDLPIVSKFDTRLDFEARVTEAYRLPLQNDELIEHRQRPQFISSK</sequence>
<dbReference type="EC" id="6.3.4.-" evidence="3"/>
<feature type="binding site" evidence="3">
    <location>
        <begin position="7"/>
        <end position="20"/>
    </location>
    <ligand>
        <name>ATP</name>
        <dbReference type="ChEBI" id="CHEBI:30616"/>
    </ligand>
</feature>
<accession>A0ABY7X1B7</accession>
<dbReference type="PANTHER" id="PTHR37825">
    <property type="entry name" value="TRNA(MET) CYTIDINE ACETATE LIGASE"/>
    <property type="match status" value="1"/>
</dbReference>
<dbReference type="Pfam" id="PF05636">
    <property type="entry name" value="HIGH_NTase1"/>
    <property type="match status" value="1"/>
</dbReference>
<dbReference type="InterPro" id="IPR014729">
    <property type="entry name" value="Rossmann-like_a/b/a_fold"/>
</dbReference>
<evidence type="ECO:0000256" key="2">
    <source>
        <dbReference type="ARBA" id="ARBA00022694"/>
    </source>
</evidence>
<protein>
    <recommendedName>
        <fullName evidence="3">tRNA(Met) cytidine acetate ligase</fullName>
        <ecNumber evidence="3">6.3.4.-</ecNumber>
    </recommendedName>
</protein>
<evidence type="ECO:0000313" key="4">
    <source>
        <dbReference type="EMBL" id="WDH76912.1"/>
    </source>
</evidence>
<keyword evidence="3" id="KW-0820">tRNA-binding</keyword>
<keyword evidence="3" id="KW-0547">Nucleotide-binding</keyword>
<feature type="binding site" evidence="3">
    <location>
        <position position="160"/>
    </location>
    <ligand>
        <name>ATP</name>
        <dbReference type="ChEBI" id="CHEBI:30616"/>
    </ligand>
</feature>
<dbReference type="EMBL" id="CP118099">
    <property type="protein sequence ID" value="WDH76912.1"/>
    <property type="molecule type" value="Genomic_DNA"/>
</dbReference>
<comment type="catalytic activity">
    <reaction evidence="3">
        <text>cytidine(34) in elongator tRNA(Met) + acetate + ATP = N(4)-acetylcytidine(34) in elongator tRNA(Met) + AMP + diphosphate</text>
        <dbReference type="Rhea" id="RHEA:58144"/>
        <dbReference type="Rhea" id="RHEA-COMP:10693"/>
        <dbReference type="Rhea" id="RHEA-COMP:10694"/>
        <dbReference type="ChEBI" id="CHEBI:30089"/>
        <dbReference type="ChEBI" id="CHEBI:30616"/>
        <dbReference type="ChEBI" id="CHEBI:33019"/>
        <dbReference type="ChEBI" id="CHEBI:74900"/>
        <dbReference type="ChEBI" id="CHEBI:82748"/>
        <dbReference type="ChEBI" id="CHEBI:456215"/>
    </reaction>
</comment>
<reference evidence="4 5" key="1">
    <citation type="submission" date="2023-02" db="EMBL/GenBank/DDBJ databases">
        <title>A bacterium isolated from plastisphere.</title>
        <authorList>
            <person name="Sun Y."/>
        </authorList>
    </citation>
    <scope>NUCLEOTIDE SEQUENCE [LARGE SCALE GENOMIC DNA]</scope>
    <source>
        <strain evidence="5">a-1</strain>
    </source>
</reference>
<gene>
    <name evidence="3" type="primary">tmcAL</name>
    <name evidence="4" type="ORF">PTI97_05200</name>
</gene>
<evidence type="ECO:0000313" key="5">
    <source>
        <dbReference type="Proteomes" id="UP001213680"/>
    </source>
</evidence>
<dbReference type="SUPFAM" id="SSF52374">
    <property type="entry name" value="Nucleotidylyl transferase"/>
    <property type="match status" value="1"/>
</dbReference>
<evidence type="ECO:0000256" key="1">
    <source>
        <dbReference type="ARBA" id="ARBA00022598"/>
    </source>
</evidence>
<evidence type="ECO:0000256" key="3">
    <source>
        <dbReference type="HAMAP-Rule" id="MF_01539"/>
    </source>
</evidence>